<dbReference type="GO" id="GO:0003700">
    <property type="term" value="F:DNA-binding transcription factor activity"/>
    <property type="evidence" value="ECO:0007669"/>
    <property type="project" value="InterPro"/>
</dbReference>
<dbReference type="InterPro" id="IPR036390">
    <property type="entry name" value="WH_DNA-bd_sf"/>
</dbReference>
<dbReference type="PROSITE" id="PS50949">
    <property type="entry name" value="HTH_GNTR"/>
    <property type="match status" value="1"/>
</dbReference>
<feature type="domain" description="HTH gntR-type" evidence="4">
    <location>
        <begin position="11"/>
        <end position="79"/>
    </location>
</feature>
<dbReference type="PANTHER" id="PTHR38445">
    <property type="entry name" value="HTH-TYPE TRANSCRIPTIONAL REPRESSOR YTRA"/>
    <property type="match status" value="1"/>
</dbReference>
<proteinExistence type="predicted"/>
<dbReference type="RefSeq" id="WP_136012480.1">
    <property type="nucleotide sequence ID" value="NZ_SRYE01000002.1"/>
</dbReference>
<dbReference type="CDD" id="cd07377">
    <property type="entry name" value="WHTH_GntR"/>
    <property type="match status" value="1"/>
</dbReference>
<evidence type="ECO:0000256" key="2">
    <source>
        <dbReference type="ARBA" id="ARBA00023125"/>
    </source>
</evidence>
<keyword evidence="3" id="KW-0804">Transcription</keyword>
<evidence type="ECO:0000256" key="3">
    <source>
        <dbReference type="ARBA" id="ARBA00023163"/>
    </source>
</evidence>
<dbReference type="Proteomes" id="UP000310263">
    <property type="component" value="Unassembled WGS sequence"/>
</dbReference>
<protein>
    <submittedName>
        <fullName evidence="5">GntR family transcriptional regulator</fullName>
    </submittedName>
</protein>
<dbReference type="GO" id="GO:0003677">
    <property type="term" value="F:DNA binding"/>
    <property type="evidence" value="ECO:0007669"/>
    <property type="project" value="UniProtKB-KW"/>
</dbReference>
<evidence type="ECO:0000313" key="5">
    <source>
        <dbReference type="EMBL" id="TGY62754.1"/>
    </source>
</evidence>
<dbReference type="Pfam" id="PF00392">
    <property type="entry name" value="GntR"/>
    <property type="match status" value="1"/>
</dbReference>
<keyword evidence="6" id="KW-1185">Reference proteome</keyword>
<dbReference type="AlphaFoldDB" id="A0A4S2F632"/>
<evidence type="ECO:0000259" key="4">
    <source>
        <dbReference type="PROSITE" id="PS50949"/>
    </source>
</evidence>
<dbReference type="Gene3D" id="1.10.10.10">
    <property type="entry name" value="Winged helix-like DNA-binding domain superfamily/Winged helix DNA-binding domain"/>
    <property type="match status" value="1"/>
</dbReference>
<accession>A0A4S2F632</accession>
<dbReference type="EMBL" id="SRYE01000002">
    <property type="protein sequence ID" value="TGY62754.1"/>
    <property type="molecule type" value="Genomic_DNA"/>
</dbReference>
<organism evidence="5 6">
    <name type="scientific">Muricaecibacterium torontonense</name>
    <dbReference type="NCBI Taxonomy" id="3032871"/>
    <lineage>
        <taxon>Bacteria</taxon>
        <taxon>Bacillati</taxon>
        <taxon>Actinomycetota</taxon>
        <taxon>Coriobacteriia</taxon>
        <taxon>Coriobacteriales</taxon>
        <taxon>Atopobiaceae</taxon>
        <taxon>Muricaecibacterium</taxon>
    </lineage>
</organism>
<gene>
    <name evidence="5" type="ORF">E5334_04960</name>
</gene>
<dbReference type="OrthoDB" id="162505at2"/>
<dbReference type="InterPro" id="IPR036388">
    <property type="entry name" value="WH-like_DNA-bd_sf"/>
</dbReference>
<evidence type="ECO:0000256" key="1">
    <source>
        <dbReference type="ARBA" id="ARBA00023015"/>
    </source>
</evidence>
<keyword evidence="1" id="KW-0805">Transcription regulation</keyword>
<dbReference type="SMART" id="SM00345">
    <property type="entry name" value="HTH_GNTR"/>
    <property type="match status" value="1"/>
</dbReference>
<evidence type="ECO:0000313" key="6">
    <source>
        <dbReference type="Proteomes" id="UP000310263"/>
    </source>
</evidence>
<sequence length="122" mass="13305">MELVISNSSGKPIYEQICEQIKTAIMTGDLEEGEQLPSIRSLANSLRVSAITTKRAYADLEATGFITTMPGKGSFVAGGNSELLREEQLREVEELLGQAVEKVRSLGLANEEIDEMLSLVMD</sequence>
<dbReference type="SUPFAM" id="SSF46785">
    <property type="entry name" value="Winged helix' DNA-binding domain"/>
    <property type="match status" value="1"/>
</dbReference>
<dbReference type="PANTHER" id="PTHR38445:SF7">
    <property type="entry name" value="GNTR-FAMILY TRANSCRIPTIONAL REGULATOR"/>
    <property type="match status" value="1"/>
</dbReference>
<dbReference type="InterPro" id="IPR000524">
    <property type="entry name" value="Tscrpt_reg_HTH_GntR"/>
</dbReference>
<comment type="caution">
    <text evidence="5">The sequence shown here is derived from an EMBL/GenBank/DDBJ whole genome shotgun (WGS) entry which is preliminary data.</text>
</comment>
<reference evidence="5 6" key="1">
    <citation type="submission" date="2019-04" db="EMBL/GenBank/DDBJ databases">
        <title>Microbes associate with the intestines of laboratory mice.</title>
        <authorList>
            <person name="Navarre W."/>
            <person name="Wong E."/>
            <person name="Huang K."/>
            <person name="Tropini C."/>
            <person name="Ng K."/>
            <person name="Yu B."/>
        </authorList>
    </citation>
    <scope>NUCLEOTIDE SEQUENCE [LARGE SCALE GENOMIC DNA]</scope>
    <source>
        <strain evidence="5 6">NM07_P-09</strain>
    </source>
</reference>
<name>A0A4S2F632_9ACTN</name>
<keyword evidence="2" id="KW-0238">DNA-binding</keyword>